<protein>
    <submittedName>
        <fullName evidence="1">Repressor</fullName>
    </submittedName>
</protein>
<evidence type="ECO:0000313" key="1">
    <source>
        <dbReference type="EMBL" id="XAG98220.1"/>
    </source>
</evidence>
<gene>
    <name evidence="1" type="ORF">vBMseSP1_gp16</name>
</gene>
<proteinExistence type="predicted"/>
<reference evidence="1" key="1">
    <citation type="submission" date="2024-01" db="EMBL/GenBank/DDBJ databases">
        <title>New evidence supports the origin of RcGTA from prophage.</title>
        <authorList>
            <person name="Xu Y."/>
            <person name="Liu B."/>
            <person name="Chen F."/>
        </authorList>
    </citation>
    <scope>NUCLEOTIDE SEQUENCE</scope>
</reference>
<dbReference type="EMBL" id="PP232116">
    <property type="protein sequence ID" value="XAG98220.1"/>
    <property type="molecule type" value="Genomic_DNA"/>
</dbReference>
<accession>A0AB38ZLJ8</accession>
<name>A0AB38ZLJ8_9VIRU</name>
<sequence length="105" mass="11538">MAAQAVSITIKVAPRAYQRLHEMAKPWGYSPTVYAQLLFDAAFAARIGQERDTPVSDAELDEHVRLVFALAGQADAAAIERATGVPKSRVTQILDGFRQVTRGRR</sequence>
<organism evidence="1">
    <name type="scientific">Mesorhizobium phage vB_MseS-P1</name>
    <dbReference type="NCBI Taxonomy" id="3120101"/>
    <lineage>
        <taxon>Viruses</taxon>
    </lineage>
</organism>